<keyword evidence="2" id="KW-0547">Nucleotide-binding</keyword>
<dbReference type="InterPro" id="IPR005670">
    <property type="entry name" value="PstB-like"/>
</dbReference>
<organism evidence="5 6">
    <name type="scientific">Biomaibacter acetigenes</name>
    <dbReference type="NCBI Taxonomy" id="2316383"/>
    <lineage>
        <taxon>Bacteria</taxon>
        <taxon>Bacillati</taxon>
        <taxon>Bacillota</taxon>
        <taxon>Clostridia</taxon>
        <taxon>Thermosediminibacterales</taxon>
        <taxon>Tepidanaerobacteraceae</taxon>
        <taxon>Biomaibacter</taxon>
    </lineage>
</organism>
<accession>A0A3G2R9R1</accession>
<dbReference type="InterPro" id="IPR003439">
    <property type="entry name" value="ABC_transporter-like_ATP-bd"/>
</dbReference>
<dbReference type="PANTHER" id="PTHR43423:SF1">
    <property type="entry name" value="ABC TRANSPORTER I FAMILY MEMBER 17"/>
    <property type="match status" value="1"/>
</dbReference>
<dbReference type="KEGG" id="bacg:D2962_03390"/>
<dbReference type="Proteomes" id="UP000280960">
    <property type="component" value="Chromosome"/>
</dbReference>
<evidence type="ECO:0000313" key="5">
    <source>
        <dbReference type="EMBL" id="AYO32176.1"/>
    </source>
</evidence>
<name>A0A3G2R9R1_9FIRM</name>
<dbReference type="GO" id="GO:0005524">
    <property type="term" value="F:ATP binding"/>
    <property type="evidence" value="ECO:0007669"/>
    <property type="project" value="UniProtKB-KW"/>
</dbReference>
<dbReference type="PROSITE" id="PS50893">
    <property type="entry name" value="ABC_TRANSPORTER_2"/>
    <property type="match status" value="1"/>
</dbReference>
<dbReference type="SMART" id="SM00382">
    <property type="entry name" value="AAA"/>
    <property type="match status" value="1"/>
</dbReference>
<dbReference type="GO" id="GO:0005315">
    <property type="term" value="F:phosphate transmembrane transporter activity"/>
    <property type="evidence" value="ECO:0007669"/>
    <property type="project" value="InterPro"/>
</dbReference>
<protein>
    <submittedName>
        <fullName evidence="5">Phosphate ABC transporter ATP-binding protein</fullName>
    </submittedName>
</protein>
<dbReference type="PROSITE" id="PS00211">
    <property type="entry name" value="ABC_TRANSPORTER_1"/>
    <property type="match status" value="1"/>
</dbReference>
<evidence type="ECO:0000256" key="3">
    <source>
        <dbReference type="ARBA" id="ARBA00022840"/>
    </source>
</evidence>
<dbReference type="GO" id="GO:0016020">
    <property type="term" value="C:membrane"/>
    <property type="evidence" value="ECO:0007669"/>
    <property type="project" value="InterPro"/>
</dbReference>
<dbReference type="EMBL" id="CP033169">
    <property type="protein sequence ID" value="AYO32176.1"/>
    <property type="molecule type" value="Genomic_DNA"/>
</dbReference>
<evidence type="ECO:0000256" key="1">
    <source>
        <dbReference type="ARBA" id="ARBA00022448"/>
    </source>
</evidence>
<dbReference type="AlphaFoldDB" id="A0A3G2R9R1"/>
<dbReference type="GO" id="GO:0016887">
    <property type="term" value="F:ATP hydrolysis activity"/>
    <property type="evidence" value="ECO:0007669"/>
    <property type="project" value="InterPro"/>
</dbReference>
<reference evidence="5 6" key="1">
    <citation type="submission" date="2018-10" db="EMBL/GenBank/DDBJ databases">
        <authorList>
            <person name="Zhang X."/>
        </authorList>
    </citation>
    <scope>NUCLEOTIDE SEQUENCE [LARGE SCALE GENOMIC DNA]</scope>
    <source>
        <strain evidence="5 6">SK-G1</strain>
    </source>
</reference>
<evidence type="ECO:0000313" key="6">
    <source>
        <dbReference type="Proteomes" id="UP000280960"/>
    </source>
</evidence>
<proteinExistence type="predicted"/>
<evidence type="ECO:0000256" key="2">
    <source>
        <dbReference type="ARBA" id="ARBA00022741"/>
    </source>
</evidence>
<dbReference type="Gene3D" id="3.40.50.300">
    <property type="entry name" value="P-loop containing nucleotide triphosphate hydrolases"/>
    <property type="match status" value="1"/>
</dbReference>
<sequence>MNSIKMERVSFKSGGEDILKNINVEFEAGYIHTLIGPSGAGKSTLIKLINRLIDPTEGRVLINGIDINNFDVINLRRKIGMVFQQAHLFDGTVSDNIKYGPLLMGEKNIDVKYYLNIVGLEENFQNKNVSNLSGGEQQRISIARTLANRPEVILLDEPTSALDPTSTQLIEELILQLKNKLNLTFIWITHNMEQAKRVGDFTYLVVGGELVDCGRTGELFEYPRKEITRLFIDGKLTGGKSK</sequence>
<dbReference type="InterPro" id="IPR003593">
    <property type="entry name" value="AAA+_ATPase"/>
</dbReference>
<evidence type="ECO:0000259" key="4">
    <source>
        <dbReference type="PROSITE" id="PS50893"/>
    </source>
</evidence>
<dbReference type="GO" id="GO:0035435">
    <property type="term" value="P:phosphate ion transmembrane transport"/>
    <property type="evidence" value="ECO:0007669"/>
    <property type="project" value="InterPro"/>
</dbReference>
<dbReference type="RefSeq" id="WP_122015721.1">
    <property type="nucleotide sequence ID" value="NZ_CP033169.1"/>
</dbReference>
<dbReference type="SUPFAM" id="SSF52540">
    <property type="entry name" value="P-loop containing nucleoside triphosphate hydrolases"/>
    <property type="match status" value="1"/>
</dbReference>
<feature type="domain" description="ABC transporter" evidence="4">
    <location>
        <begin position="4"/>
        <end position="232"/>
    </location>
</feature>
<dbReference type="Pfam" id="PF00005">
    <property type="entry name" value="ABC_tran"/>
    <property type="match status" value="1"/>
</dbReference>
<keyword evidence="3 5" id="KW-0067">ATP-binding</keyword>
<keyword evidence="6" id="KW-1185">Reference proteome</keyword>
<keyword evidence="1" id="KW-0813">Transport</keyword>
<dbReference type="CDD" id="cd03260">
    <property type="entry name" value="ABC_PstB_phosphate_transporter"/>
    <property type="match status" value="1"/>
</dbReference>
<dbReference type="PANTHER" id="PTHR43423">
    <property type="entry name" value="ABC TRANSPORTER I FAMILY MEMBER 17"/>
    <property type="match status" value="1"/>
</dbReference>
<dbReference type="InterPro" id="IPR027417">
    <property type="entry name" value="P-loop_NTPase"/>
</dbReference>
<gene>
    <name evidence="5" type="ORF">D2962_03390</name>
</gene>
<dbReference type="InterPro" id="IPR017871">
    <property type="entry name" value="ABC_transporter-like_CS"/>
</dbReference>